<evidence type="ECO:0008006" key="6">
    <source>
        <dbReference type="Google" id="ProtNLM"/>
    </source>
</evidence>
<evidence type="ECO:0000256" key="3">
    <source>
        <dbReference type="SAM" id="SignalP"/>
    </source>
</evidence>
<feature type="compositionally biased region" description="Polar residues" evidence="1">
    <location>
        <begin position="291"/>
        <end position="303"/>
    </location>
</feature>
<dbReference type="Proteomes" id="UP000816034">
    <property type="component" value="Unassembled WGS sequence"/>
</dbReference>
<organism evidence="4 5">
    <name type="scientific">Naegleria lovaniensis</name>
    <name type="common">Amoeba</name>
    <dbReference type="NCBI Taxonomy" id="51637"/>
    <lineage>
        <taxon>Eukaryota</taxon>
        <taxon>Discoba</taxon>
        <taxon>Heterolobosea</taxon>
        <taxon>Tetramitia</taxon>
        <taxon>Eutetramitia</taxon>
        <taxon>Vahlkampfiidae</taxon>
        <taxon>Naegleria</taxon>
    </lineage>
</organism>
<keyword evidence="2" id="KW-1133">Transmembrane helix</keyword>
<evidence type="ECO:0000256" key="2">
    <source>
        <dbReference type="SAM" id="Phobius"/>
    </source>
</evidence>
<feature type="chain" id="PRO_5041649476" description="Transmembrane protein" evidence="3">
    <location>
        <begin position="32"/>
        <end position="389"/>
    </location>
</feature>
<dbReference type="RefSeq" id="XP_044544393.1">
    <property type="nucleotide sequence ID" value="XM_044700074.1"/>
</dbReference>
<reference evidence="4 5" key="1">
    <citation type="journal article" date="2018" name="BMC Genomics">
        <title>The genome of Naegleria lovaniensis, the basis for a comparative approach to unravel pathogenicity factors of the human pathogenic amoeba N. fowleri.</title>
        <authorList>
            <person name="Liechti N."/>
            <person name="Schurch N."/>
            <person name="Bruggmann R."/>
            <person name="Wittwer M."/>
        </authorList>
    </citation>
    <scope>NUCLEOTIDE SEQUENCE [LARGE SCALE GENOMIC DNA]</scope>
    <source>
        <strain evidence="4 5">ATCC 30569</strain>
    </source>
</reference>
<comment type="caution">
    <text evidence="4">The sequence shown here is derived from an EMBL/GenBank/DDBJ whole genome shotgun (WGS) entry which is preliminary data.</text>
</comment>
<feature type="compositionally biased region" description="Basic and acidic residues" evidence="1">
    <location>
        <begin position="305"/>
        <end position="317"/>
    </location>
</feature>
<feature type="compositionally biased region" description="Low complexity" evidence="1">
    <location>
        <begin position="337"/>
        <end position="347"/>
    </location>
</feature>
<evidence type="ECO:0000256" key="1">
    <source>
        <dbReference type="SAM" id="MobiDB-lite"/>
    </source>
</evidence>
<name>A0AA88GH71_NAELO</name>
<feature type="region of interest" description="Disordered" evidence="1">
    <location>
        <begin position="284"/>
        <end position="347"/>
    </location>
</feature>
<dbReference type="GeneID" id="68102296"/>
<feature type="transmembrane region" description="Helical" evidence="2">
    <location>
        <begin position="247"/>
        <end position="272"/>
    </location>
</feature>
<keyword evidence="2" id="KW-0472">Membrane</keyword>
<evidence type="ECO:0000313" key="5">
    <source>
        <dbReference type="Proteomes" id="UP000816034"/>
    </source>
</evidence>
<dbReference type="EMBL" id="PYSW02000039">
    <property type="protein sequence ID" value="KAG2375219.1"/>
    <property type="molecule type" value="Genomic_DNA"/>
</dbReference>
<dbReference type="AlphaFoldDB" id="A0AA88GH71"/>
<feature type="compositionally biased region" description="Polar residues" evidence="1">
    <location>
        <begin position="318"/>
        <end position="329"/>
    </location>
</feature>
<accession>A0AA88GH71</accession>
<keyword evidence="5" id="KW-1185">Reference proteome</keyword>
<evidence type="ECO:0000313" key="4">
    <source>
        <dbReference type="EMBL" id="KAG2375219.1"/>
    </source>
</evidence>
<gene>
    <name evidence="4" type="ORF">C9374_009842</name>
</gene>
<sequence>MQTRIMSTRSVVLVVLFITLSFLITCCCVEAKSYIIANVNSMLKFQPNSCQAQVHEEITFVFNGDYGRVGRAIPLKLPYGNAILQEGSVSTNFTSETSLNIETDSETLYIVATMSQRTPVNAITPVTFVYNYNIIGPLYSTEASNFQMGWAFKFNTLTENASFTFQWPQTLNVTVKPPNPSSQYRISSNTTDGNNTLLTFTLNRPLQANEQFFPVVEGQGSILKCQQLAQDSNNYNYGSVYTKAMEMLAIVISVTLGTACLCCYFWSIVFCVRELYEFRKRKKLEQDQEKATTGNVSTSQVLDQNPKKIETPIEKYEPTTTPKNNSTYKVPSPVTFESSSSYSYEPPSYSNNDYSYGGGYDCGGGSSAAWDSGGGGGDCGGGGGSGWAD</sequence>
<keyword evidence="2" id="KW-0812">Transmembrane</keyword>
<keyword evidence="3" id="KW-0732">Signal</keyword>
<feature type="signal peptide" evidence="3">
    <location>
        <begin position="1"/>
        <end position="31"/>
    </location>
</feature>
<proteinExistence type="predicted"/>
<protein>
    <recommendedName>
        <fullName evidence="6">Transmembrane protein</fullName>
    </recommendedName>
</protein>